<proteinExistence type="predicted"/>
<dbReference type="EMBL" id="LAZR01034237">
    <property type="protein sequence ID" value="KKL45860.1"/>
    <property type="molecule type" value="Genomic_DNA"/>
</dbReference>
<comment type="caution">
    <text evidence="1">The sequence shown here is derived from an EMBL/GenBank/DDBJ whole genome shotgun (WGS) entry which is preliminary data.</text>
</comment>
<protein>
    <submittedName>
        <fullName evidence="1">Uncharacterized protein</fullName>
    </submittedName>
</protein>
<name>A0A0F9ELU4_9ZZZZ</name>
<gene>
    <name evidence="1" type="ORF">LCGC14_2351380</name>
</gene>
<accession>A0A0F9ELU4</accession>
<dbReference type="AlphaFoldDB" id="A0A0F9ELU4"/>
<sequence length="76" mass="8933">MEEKEKIEQSEEQENWKEIEKKLGISFSDSPSLKEIKTVRIGNLTWTKLNEKRGHNGCRTFEDVIKNLLDNDNKVI</sequence>
<organism evidence="1">
    <name type="scientific">marine sediment metagenome</name>
    <dbReference type="NCBI Taxonomy" id="412755"/>
    <lineage>
        <taxon>unclassified sequences</taxon>
        <taxon>metagenomes</taxon>
        <taxon>ecological metagenomes</taxon>
    </lineage>
</organism>
<reference evidence="1" key="1">
    <citation type="journal article" date="2015" name="Nature">
        <title>Complex archaea that bridge the gap between prokaryotes and eukaryotes.</title>
        <authorList>
            <person name="Spang A."/>
            <person name="Saw J.H."/>
            <person name="Jorgensen S.L."/>
            <person name="Zaremba-Niedzwiedzka K."/>
            <person name="Martijn J."/>
            <person name="Lind A.E."/>
            <person name="van Eijk R."/>
            <person name="Schleper C."/>
            <person name="Guy L."/>
            <person name="Ettema T.J."/>
        </authorList>
    </citation>
    <scope>NUCLEOTIDE SEQUENCE</scope>
</reference>
<evidence type="ECO:0000313" key="1">
    <source>
        <dbReference type="EMBL" id="KKL45860.1"/>
    </source>
</evidence>